<proteinExistence type="predicted"/>
<dbReference type="Proteomes" id="UP000660885">
    <property type="component" value="Unassembled WGS sequence"/>
</dbReference>
<organism evidence="1 2">
    <name type="scientific">Belnapia arida</name>
    <dbReference type="NCBI Taxonomy" id="2804533"/>
    <lineage>
        <taxon>Bacteria</taxon>
        <taxon>Pseudomonadati</taxon>
        <taxon>Pseudomonadota</taxon>
        <taxon>Alphaproteobacteria</taxon>
        <taxon>Acetobacterales</taxon>
        <taxon>Roseomonadaceae</taxon>
        <taxon>Belnapia</taxon>
    </lineage>
</organism>
<evidence type="ECO:0000313" key="2">
    <source>
        <dbReference type="Proteomes" id="UP000660885"/>
    </source>
</evidence>
<comment type="caution">
    <text evidence="1">The sequence shown here is derived from an EMBL/GenBank/DDBJ whole genome shotgun (WGS) entry which is preliminary data.</text>
</comment>
<accession>A0ABS1U3Q3</accession>
<gene>
    <name evidence="1" type="ORF">JMJ56_12370</name>
</gene>
<dbReference type="EMBL" id="JAETWB010000004">
    <property type="protein sequence ID" value="MBL6078805.1"/>
    <property type="molecule type" value="Genomic_DNA"/>
</dbReference>
<protein>
    <submittedName>
        <fullName evidence="1">Uncharacterized protein</fullName>
    </submittedName>
</protein>
<name>A0ABS1U3Q3_9PROT</name>
<sequence>MAWTLDARIPLLLVEDEVALDRALADGPPAAVLAEVPALARPHHAVEAFAAEAHAVACTCCGGRPAAAVALDRLFQARVRGHCPWFERVVTLAASAAGQSQVLAALGGDAVTAARFRPG</sequence>
<reference evidence="1 2" key="1">
    <citation type="submission" date="2021-01" db="EMBL/GenBank/DDBJ databases">
        <title>Belnapia mucosa sp. nov. and Belnapia arida sp. nov., isolated from the Tabernas Desert (Almeria, Spain).</title>
        <authorList>
            <person name="Molina-Menor E."/>
            <person name="Vidal-Verdu A."/>
            <person name="Calonge A."/>
            <person name="Satari L."/>
            <person name="Pereto J."/>
            <person name="Porcar M."/>
        </authorList>
    </citation>
    <scope>NUCLEOTIDE SEQUENCE [LARGE SCALE GENOMIC DNA]</scope>
    <source>
        <strain evidence="1 2">T18</strain>
    </source>
</reference>
<evidence type="ECO:0000313" key="1">
    <source>
        <dbReference type="EMBL" id="MBL6078805.1"/>
    </source>
</evidence>
<keyword evidence="2" id="KW-1185">Reference proteome</keyword>
<dbReference type="RefSeq" id="WP_202832077.1">
    <property type="nucleotide sequence ID" value="NZ_JAETWB010000004.1"/>
</dbReference>